<keyword evidence="10" id="KW-0998">Cell outer membrane</keyword>
<keyword evidence="17" id="KW-1185">Reference proteome</keyword>
<dbReference type="HOGENOM" id="CLU_422681_0_0_9"/>
<evidence type="ECO:0000313" key="17">
    <source>
        <dbReference type="Proteomes" id="UP000009891"/>
    </source>
</evidence>
<keyword evidence="6" id="KW-0812">Transmembrane</keyword>
<protein>
    <recommendedName>
        <fullName evidence="18">Trimeric autotransporter adhesin YadA-like C-terminal membrane anchor domain-containing protein</fullName>
    </recommendedName>
</protein>
<keyword evidence="4" id="KW-0813">Transport</keyword>
<keyword evidence="9" id="KW-0472">Membrane</keyword>
<dbReference type="EMBL" id="AHAF01000020">
    <property type="protein sequence ID" value="EKU77563.1"/>
    <property type="molecule type" value="Genomic_DNA"/>
</dbReference>
<comment type="caution">
    <text evidence="16">The sequence shown here is derived from an EMBL/GenBank/DDBJ whole genome shotgun (WGS) entry which is preliminary data.</text>
</comment>
<feature type="signal peptide" evidence="12">
    <location>
        <begin position="1"/>
        <end position="27"/>
    </location>
</feature>
<dbReference type="eggNOG" id="COG5295">
    <property type="taxonomic scope" value="Bacteria"/>
</dbReference>
<comment type="similarity">
    <text evidence="3">Belongs to the autotransporter-2 (AT-2) (TC 1.B.40) family.</text>
</comment>
<dbReference type="SUPFAM" id="SSF54523">
    <property type="entry name" value="Pili subunits"/>
    <property type="match status" value="1"/>
</dbReference>
<keyword evidence="5" id="KW-1134">Transmembrane beta strand</keyword>
<evidence type="ECO:0000256" key="7">
    <source>
        <dbReference type="ARBA" id="ARBA00022729"/>
    </source>
</evidence>
<evidence type="ECO:0000256" key="6">
    <source>
        <dbReference type="ARBA" id="ARBA00022692"/>
    </source>
</evidence>
<evidence type="ECO:0008006" key="18">
    <source>
        <dbReference type="Google" id="ProtNLM"/>
    </source>
</evidence>
<feature type="chain" id="PRO_5003925710" description="Trimeric autotransporter adhesin YadA-like C-terminal membrane anchor domain-containing protein" evidence="12">
    <location>
        <begin position="28"/>
        <end position="648"/>
    </location>
</feature>
<feature type="domain" description="Trimeric autotransporter adhesin YadA-like C-terminal membrane anchor" evidence="13">
    <location>
        <begin position="528"/>
        <end position="581"/>
    </location>
</feature>
<evidence type="ECO:0000256" key="11">
    <source>
        <dbReference type="SAM" id="Coils"/>
    </source>
</evidence>
<evidence type="ECO:0000259" key="13">
    <source>
        <dbReference type="Pfam" id="PF03895"/>
    </source>
</evidence>
<dbReference type="GO" id="GO:0015031">
    <property type="term" value="P:protein transport"/>
    <property type="evidence" value="ECO:0007669"/>
    <property type="project" value="UniProtKB-KW"/>
</dbReference>
<evidence type="ECO:0000313" key="16">
    <source>
        <dbReference type="EMBL" id="EKU77563.1"/>
    </source>
</evidence>
<dbReference type="InterPro" id="IPR045584">
    <property type="entry name" value="Pilin-like"/>
</dbReference>
<dbReference type="CDD" id="cd12820">
    <property type="entry name" value="LbR_YadA-like"/>
    <property type="match status" value="2"/>
</dbReference>
<keyword evidence="8" id="KW-0653">Protein transport</keyword>
<feature type="domain" description="Trimeric autotransporter adhesin YadA-like head" evidence="14">
    <location>
        <begin position="229"/>
        <end position="253"/>
    </location>
</feature>
<accession>K9CZS8</accession>
<feature type="domain" description="Trimeric autotransporter adhesin YadA-like head" evidence="14">
    <location>
        <begin position="321"/>
        <end position="347"/>
    </location>
</feature>
<dbReference type="Gene3D" id="6.10.250.2120">
    <property type="match status" value="1"/>
</dbReference>
<dbReference type="InterPro" id="IPR008635">
    <property type="entry name" value="Coiled_stalk_dom"/>
</dbReference>
<comment type="subcellular location">
    <subcellularLocation>
        <location evidence="2">Cell outer membrane</location>
    </subcellularLocation>
    <subcellularLocation>
        <location evidence="1">Cell surface</location>
    </subcellularLocation>
</comment>
<evidence type="ECO:0000259" key="15">
    <source>
        <dbReference type="Pfam" id="PF05662"/>
    </source>
</evidence>
<dbReference type="Pfam" id="PF05662">
    <property type="entry name" value="YadA_stalk"/>
    <property type="match status" value="1"/>
</dbReference>
<sequence>MKKKQRDILTALALGAFAICGVNEVAAATDYLAVNSDDAVPVATGTNSLAVGPESTAEAVNSIAIGNGTGVVNVATYGIAVGTNAKVSASDNYSDTMSNSDKRKTSGQTSVAIGVNAETKWSGATAVGAGAKVNGLNASAFGNGANAVGENSIAFGGASMSETYTYFDTIYNMNNAIAVGKEAYVGAGRGIAIGLKKKATGIASTALGAKAEALGESDTAIGNQAHANGWGASAFGTIAKADGLNATAIGNDARAQNTYAVALGSDAIATAVGSTSLGTNTQADGRMSTSLGYNVQTSGLHGISIGTNTVRNANANNDANAGGDYAISMGSDTHARNTDSIAIGRQADSTSAGGIAIGAESFVEIQGGVALGNQAIANRYSLKDVSVTNKVSASENEVYGAEKSSATDKTSIAGTVKGNYGAVSVDNDDGTRQITNVAAGSEDSDAVNVAQLRSVENDIGATVKEYTDGYTTIINKHTNQINDLNNRVDDLDGRVNTVERDVTGMKGEIHDVGAMSAALAGLRNLAFDPSSKLNFSLAGGFYREASAMALGASYQPNEDVLLAFGTSVGNNDNMYNVSATFKIGPSEKRRAEINGERMAPISTVYILNDQMTMLKEDNQKANQRIDQLAKENEELRQKLELFMTKLSV</sequence>
<dbReference type="Pfam" id="PF03895">
    <property type="entry name" value="YadA_anchor"/>
    <property type="match status" value="1"/>
</dbReference>
<feature type="domain" description="Trimeric autotransporter adhesin YadA-like head" evidence="14">
    <location>
        <begin position="255"/>
        <end position="281"/>
    </location>
</feature>
<feature type="domain" description="Trimeric autotransporter adhesin YadA-like stalk" evidence="15">
    <location>
        <begin position="433"/>
        <end position="469"/>
    </location>
</feature>
<evidence type="ECO:0000256" key="9">
    <source>
        <dbReference type="ARBA" id="ARBA00023136"/>
    </source>
</evidence>
<dbReference type="PATRIC" id="fig|883156.3.peg.1737"/>
<gene>
    <name evidence="16" type="ORF">HMPREF9282_01781</name>
</gene>
<dbReference type="InterPro" id="IPR005594">
    <property type="entry name" value="YadA_C"/>
</dbReference>
<dbReference type="Gene3D" id="3.30.1300.30">
    <property type="entry name" value="GSPII I/J protein-like"/>
    <property type="match status" value="1"/>
</dbReference>
<evidence type="ECO:0000256" key="5">
    <source>
        <dbReference type="ARBA" id="ARBA00022452"/>
    </source>
</evidence>
<feature type="domain" description="Trimeric autotransporter adhesin YadA-like head" evidence="14">
    <location>
        <begin position="134"/>
        <end position="157"/>
    </location>
</feature>
<dbReference type="Gene3D" id="2.150.10.10">
    <property type="entry name" value="Serralysin-like metalloprotease, C-terminal"/>
    <property type="match status" value="4"/>
</dbReference>
<dbReference type="GO" id="GO:0009986">
    <property type="term" value="C:cell surface"/>
    <property type="evidence" value="ECO:0007669"/>
    <property type="project" value="UniProtKB-SubCell"/>
</dbReference>
<dbReference type="InterPro" id="IPR008640">
    <property type="entry name" value="Adhesin_Head_dom"/>
</dbReference>
<organism evidence="16 17">
    <name type="scientific">Veillonella seminalis ACS-216-V-Col6b</name>
    <dbReference type="NCBI Taxonomy" id="883156"/>
    <lineage>
        <taxon>Bacteria</taxon>
        <taxon>Bacillati</taxon>
        <taxon>Bacillota</taxon>
        <taxon>Negativicutes</taxon>
        <taxon>Veillonellales</taxon>
        <taxon>Veillonellaceae</taxon>
        <taxon>Veillonella</taxon>
    </lineage>
</organism>
<feature type="domain" description="Trimeric autotransporter adhesin YadA-like head" evidence="14">
    <location>
        <begin position="199"/>
        <end position="225"/>
    </location>
</feature>
<evidence type="ECO:0000256" key="1">
    <source>
        <dbReference type="ARBA" id="ARBA00004241"/>
    </source>
</evidence>
<keyword evidence="7 12" id="KW-0732">Signal</keyword>
<feature type="coiled-coil region" evidence="11">
    <location>
        <begin position="611"/>
        <end position="645"/>
    </location>
</feature>
<proteinExistence type="inferred from homology"/>
<evidence type="ECO:0000256" key="10">
    <source>
        <dbReference type="ARBA" id="ARBA00023237"/>
    </source>
</evidence>
<evidence type="ECO:0000256" key="2">
    <source>
        <dbReference type="ARBA" id="ARBA00004442"/>
    </source>
</evidence>
<name>K9CZS8_9FIRM</name>
<dbReference type="InterPro" id="IPR011049">
    <property type="entry name" value="Serralysin-like_metalloprot_C"/>
</dbReference>
<dbReference type="Pfam" id="PF05658">
    <property type="entry name" value="YadA_head"/>
    <property type="match status" value="7"/>
</dbReference>
<dbReference type="Proteomes" id="UP000009891">
    <property type="component" value="Unassembled WGS sequence"/>
</dbReference>
<keyword evidence="11" id="KW-0175">Coiled coil</keyword>
<evidence type="ECO:0000259" key="14">
    <source>
        <dbReference type="Pfam" id="PF05658"/>
    </source>
</evidence>
<dbReference type="OrthoDB" id="1632053at2"/>
<evidence type="ECO:0000256" key="8">
    <source>
        <dbReference type="ARBA" id="ARBA00022927"/>
    </source>
</evidence>
<dbReference type="RefSeq" id="WP_006556667.1">
    <property type="nucleotide sequence ID" value="NZ_JH992938.1"/>
</dbReference>
<dbReference type="STRING" id="883156.HMPREF9282_01781"/>
<evidence type="ECO:0000256" key="12">
    <source>
        <dbReference type="SAM" id="SignalP"/>
    </source>
</evidence>
<evidence type="ECO:0000256" key="3">
    <source>
        <dbReference type="ARBA" id="ARBA00005848"/>
    </source>
</evidence>
<feature type="coiled-coil region" evidence="11">
    <location>
        <begin position="474"/>
        <end position="501"/>
    </location>
</feature>
<evidence type="ECO:0000256" key="4">
    <source>
        <dbReference type="ARBA" id="ARBA00022448"/>
    </source>
</evidence>
<dbReference type="GO" id="GO:0009279">
    <property type="term" value="C:cell outer membrane"/>
    <property type="evidence" value="ECO:0007669"/>
    <property type="project" value="UniProtKB-SubCell"/>
</dbReference>
<dbReference type="SUPFAM" id="SSF101967">
    <property type="entry name" value="Adhesin YadA, collagen-binding domain"/>
    <property type="match status" value="3"/>
</dbReference>
<feature type="domain" description="Trimeric autotransporter adhesin YadA-like head" evidence="14">
    <location>
        <begin position="43"/>
        <end position="68"/>
    </location>
</feature>
<reference evidence="16 17" key="1">
    <citation type="submission" date="2012-09" db="EMBL/GenBank/DDBJ databases">
        <title>The Genome Sequence of Veillonella ratti ACS-216-V-COL6B.</title>
        <authorList>
            <consortium name="The Broad Institute Genome Sequencing Platform"/>
            <person name="Earl A."/>
            <person name="Ward D."/>
            <person name="Feldgarden M."/>
            <person name="Gevers D."/>
            <person name="Saerens B."/>
            <person name="Vaneechoutte M."/>
            <person name="Walker B."/>
            <person name="Young S.K."/>
            <person name="Zeng Q."/>
            <person name="Gargeya S."/>
            <person name="Fitzgerald M."/>
            <person name="Haas B."/>
            <person name="Abouelleil A."/>
            <person name="Alvarado L."/>
            <person name="Arachchi H.M."/>
            <person name="Berlin A."/>
            <person name="Chapman S.B."/>
            <person name="Goldberg J."/>
            <person name="Griggs A."/>
            <person name="Gujja S."/>
            <person name="Hansen M."/>
            <person name="Howarth C."/>
            <person name="Imamovic A."/>
            <person name="Larimer J."/>
            <person name="McCowen C."/>
            <person name="Montmayeur A."/>
            <person name="Murphy C."/>
            <person name="Neiman D."/>
            <person name="Pearson M."/>
            <person name="Priest M."/>
            <person name="Roberts A."/>
            <person name="Saif S."/>
            <person name="Shea T."/>
            <person name="Sisk P."/>
            <person name="Sykes S."/>
            <person name="Wortman J."/>
            <person name="Nusbaum C."/>
            <person name="Birren B."/>
        </authorList>
    </citation>
    <scope>NUCLEOTIDE SEQUENCE [LARGE SCALE GENOMIC DNA]</scope>
    <source>
        <strain evidence="16 17">ACS-216-V-Col6b</strain>
    </source>
</reference>
<feature type="domain" description="Trimeric autotransporter adhesin YadA-like head" evidence="14">
    <location>
        <begin position="106"/>
        <end position="131"/>
    </location>
</feature>
<dbReference type="AlphaFoldDB" id="K9CZS8"/>